<evidence type="ECO:0000313" key="3">
    <source>
        <dbReference type="EMBL" id="RBA21543.1"/>
    </source>
</evidence>
<protein>
    <submittedName>
        <fullName evidence="3">Uncharacterized protein</fullName>
    </submittedName>
</protein>
<comment type="caution">
    <text evidence="3">The sequence shown here is derived from an EMBL/GenBank/DDBJ whole genome shotgun (WGS) entry which is preliminary data.</text>
</comment>
<keyword evidence="1" id="KW-0175">Coiled coil</keyword>
<dbReference type="EMBL" id="PKMI01000002">
    <property type="protein sequence ID" value="RBA21543.1"/>
    <property type="molecule type" value="Genomic_DNA"/>
</dbReference>
<evidence type="ECO:0000256" key="2">
    <source>
        <dbReference type="SAM" id="MobiDB-lite"/>
    </source>
</evidence>
<organism evidence="3 4">
    <name type="scientific">Gibberella intermedia</name>
    <name type="common">Bulb rot disease fungus</name>
    <name type="synonym">Fusarium proliferatum</name>
    <dbReference type="NCBI Taxonomy" id="948311"/>
    <lineage>
        <taxon>Eukaryota</taxon>
        <taxon>Fungi</taxon>
        <taxon>Dikarya</taxon>
        <taxon>Ascomycota</taxon>
        <taxon>Pezizomycotina</taxon>
        <taxon>Sordariomycetes</taxon>
        <taxon>Hypocreomycetidae</taxon>
        <taxon>Hypocreales</taxon>
        <taxon>Nectriaceae</taxon>
        <taxon>Fusarium</taxon>
        <taxon>Fusarium fujikuroi species complex</taxon>
    </lineage>
</organism>
<feature type="region of interest" description="Disordered" evidence="2">
    <location>
        <begin position="112"/>
        <end position="154"/>
    </location>
</feature>
<sequence>MNSLKGPSASDSLSYHHNSEDNESGADSKNPLYEESISLAHVVVEYVVNPLKEKIADLSGRLPVCEAAVAAANQATKEAKKETKEAKNLKDELKLSQVKIDLCVSWISLADKKKKEQKKKKKEQGQPAGDEMEVETEKEMDVEQMEETEVSKDF</sequence>
<proteinExistence type="predicted"/>
<reference evidence="3 4" key="1">
    <citation type="submission" date="2017-12" db="EMBL/GenBank/DDBJ databases">
        <title>Genome sequence of the mycotoxigenic crop pathogen Fusarium proliferatum, strain ITEM 2341 from Date Palm.</title>
        <authorList>
            <person name="Almiman B.F."/>
            <person name="Shittu T.A."/>
            <person name="Muthumeenakshi S."/>
            <person name="Baroncelli R."/>
            <person name="Sreenivasaprasada S."/>
        </authorList>
    </citation>
    <scope>NUCLEOTIDE SEQUENCE [LARGE SCALE GENOMIC DNA]</scope>
    <source>
        <strain evidence="3 4">ITEM 2341</strain>
    </source>
</reference>
<accession>A0A365NL84</accession>
<evidence type="ECO:0000256" key="1">
    <source>
        <dbReference type="SAM" id="Coils"/>
    </source>
</evidence>
<name>A0A365NL84_GIBIN</name>
<dbReference type="Proteomes" id="UP000251714">
    <property type="component" value="Unassembled WGS sequence"/>
</dbReference>
<feature type="region of interest" description="Disordered" evidence="2">
    <location>
        <begin position="1"/>
        <end position="30"/>
    </location>
</feature>
<gene>
    <name evidence="3" type="ORF">FPRO05_07857</name>
</gene>
<dbReference type="AlphaFoldDB" id="A0A365NL84"/>
<feature type="coiled-coil region" evidence="1">
    <location>
        <begin position="65"/>
        <end position="99"/>
    </location>
</feature>
<feature type="compositionally biased region" description="Polar residues" evidence="2">
    <location>
        <begin position="1"/>
        <end position="16"/>
    </location>
</feature>
<evidence type="ECO:0000313" key="4">
    <source>
        <dbReference type="Proteomes" id="UP000251714"/>
    </source>
</evidence>